<dbReference type="EMBL" id="VSSQ01000012">
    <property type="protein sequence ID" value="MPL60477.1"/>
    <property type="molecule type" value="Genomic_DNA"/>
</dbReference>
<protein>
    <submittedName>
        <fullName evidence="1">Uncharacterized protein</fullName>
    </submittedName>
</protein>
<name>A0A644T1W2_9ZZZZ</name>
<evidence type="ECO:0000313" key="1">
    <source>
        <dbReference type="EMBL" id="MPL60477.1"/>
    </source>
</evidence>
<dbReference type="AlphaFoldDB" id="A0A644T1W2"/>
<accession>A0A644T1W2</accession>
<comment type="caution">
    <text evidence="1">The sequence shown here is derived from an EMBL/GenBank/DDBJ whole genome shotgun (WGS) entry which is preliminary data.</text>
</comment>
<gene>
    <name evidence="1" type="ORF">SDC9_06038</name>
</gene>
<organism evidence="1">
    <name type="scientific">bioreactor metagenome</name>
    <dbReference type="NCBI Taxonomy" id="1076179"/>
    <lineage>
        <taxon>unclassified sequences</taxon>
        <taxon>metagenomes</taxon>
        <taxon>ecological metagenomes</taxon>
    </lineage>
</organism>
<sequence>MLEIILAMALTALTVHVLILQQHYTRKFSELSVLINNLLDLVDDTKLSQTYLDEIRLKIFNSSQ</sequence>
<reference evidence="1" key="1">
    <citation type="submission" date="2019-08" db="EMBL/GenBank/DDBJ databases">
        <authorList>
            <person name="Kucharzyk K."/>
            <person name="Murdoch R.W."/>
            <person name="Higgins S."/>
            <person name="Loffler F."/>
        </authorList>
    </citation>
    <scope>NUCLEOTIDE SEQUENCE</scope>
</reference>
<proteinExistence type="predicted"/>